<name>A0A0F3RS29_9LACO</name>
<dbReference type="RefSeq" id="WP_045807511.1">
    <property type="nucleotide sequence ID" value="NZ_BJZI01000038.1"/>
</dbReference>
<comment type="caution">
    <text evidence="2">The sequence shown here is derived from an EMBL/GenBank/DDBJ whole genome shotgun (WGS) entry which is preliminary data.</text>
</comment>
<dbReference type="EMBL" id="BJZI01000038">
    <property type="protein sequence ID" value="GEO67619.1"/>
    <property type="molecule type" value="Genomic_DNA"/>
</dbReference>
<dbReference type="Pfam" id="PF02597">
    <property type="entry name" value="ThiS"/>
    <property type="match status" value="1"/>
</dbReference>
<protein>
    <submittedName>
        <fullName evidence="2">Sulfur transfer protein for thiamine biosynthesis</fullName>
    </submittedName>
</protein>
<reference evidence="1 4" key="2">
    <citation type="submission" date="2019-07" db="EMBL/GenBank/DDBJ databases">
        <title>Whole genome shotgun sequence of Lactobacillus spicheri NBRC 107155.</title>
        <authorList>
            <person name="Hosoyama A."/>
            <person name="Uohara A."/>
            <person name="Ohji S."/>
            <person name="Ichikawa N."/>
        </authorList>
    </citation>
    <scope>NUCLEOTIDE SEQUENCE [LARGE SCALE GENOMIC DNA]</scope>
    <source>
        <strain evidence="1 4">NBRC 107155</strain>
    </source>
</reference>
<keyword evidence="4" id="KW-1185">Reference proteome</keyword>
<evidence type="ECO:0000313" key="4">
    <source>
        <dbReference type="Proteomes" id="UP000321691"/>
    </source>
</evidence>
<dbReference type="SUPFAM" id="SSF54285">
    <property type="entry name" value="MoaD/ThiS"/>
    <property type="match status" value="1"/>
</dbReference>
<proteinExistence type="predicted"/>
<organism evidence="2 3">
    <name type="scientific">Levilactobacillus spicheri</name>
    <dbReference type="NCBI Taxonomy" id="216463"/>
    <lineage>
        <taxon>Bacteria</taxon>
        <taxon>Bacillati</taxon>
        <taxon>Bacillota</taxon>
        <taxon>Bacilli</taxon>
        <taxon>Lactobacillales</taxon>
        <taxon>Lactobacillaceae</taxon>
        <taxon>Levilactobacillus</taxon>
    </lineage>
</organism>
<evidence type="ECO:0000313" key="1">
    <source>
        <dbReference type="EMBL" id="GEO67619.1"/>
    </source>
</evidence>
<dbReference type="PATRIC" id="fig|216463.3.peg.681"/>
<dbReference type="Gene3D" id="3.10.20.30">
    <property type="match status" value="1"/>
</dbReference>
<dbReference type="STRING" id="216463.VC81_07835"/>
<sequence>MISVNGESVANQAGQTILALLTQRHAPIDNLVVELNGQIIHRPAFATTTLHTDDRVELISFVGGGR</sequence>
<dbReference type="OrthoDB" id="9798559at2"/>
<reference evidence="2 3" key="1">
    <citation type="submission" date="2015-03" db="EMBL/GenBank/DDBJ databases">
        <authorList>
            <person name="Zheng J."/>
            <person name="Ganezle M."/>
        </authorList>
    </citation>
    <scope>NUCLEOTIDE SEQUENCE [LARGE SCALE GENOMIC DNA]</scope>
    <source>
        <strain evidence="2 3">LP38</strain>
    </source>
</reference>
<dbReference type="PANTHER" id="PTHR34472">
    <property type="entry name" value="SULFUR CARRIER PROTEIN THIS"/>
    <property type="match status" value="1"/>
</dbReference>
<dbReference type="InterPro" id="IPR010035">
    <property type="entry name" value="Thi_S"/>
</dbReference>
<dbReference type="InterPro" id="IPR012675">
    <property type="entry name" value="Beta-grasp_dom_sf"/>
</dbReference>
<evidence type="ECO:0000313" key="3">
    <source>
        <dbReference type="Proteomes" id="UP000033491"/>
    </source>
</evidence>
<dbReference type="EMBL" id="JZCR01000019">
    <property type="protein sequence ID" value="KJW12409.1"/>
    <property type="molecule type" value="Genomic_DNA"/>
</dbReference>
<dbReference type="Proteomes" id="UP000321691">
    <property type="component" value="Unassembled WGS sequence"/>
</dbReference>
<dbReference type="InterPro" id="IPR003749">
    <property type="entry name" value="ThiS/MoaD-like"/>
</dbReference>
<evidence type="ECO:0000313" key="2">
    <source>
        <dbReference type="EMBL" id="KJW12409.1"/>
    </source>
</evidence>
<dbReference type="PANTHER" id="PTHR34472:SF1">
    <property type="entry name" value="SULFUR CARRIER PROTEIN THIS"/>
    <property type="match status" value="1"/>
</dbReference>
<dbReference type="AlphaFoldDB" id="A0A0F3RS29"/>
<dbReference type="InterPro" id="IPR016155">
    <property type="entry name" value="Mopterin_synth/thiamin_S_b"/>
</dbReference>
<dbReference type="CDD" id="cd00565">
    <property type="entry name" value="Ubl_ThiS"/>
    <property type="match status" value="1"/>
</dbReference>
<gene>
    <name evidence="1" type="ORF">LSP04_20380</name>
    <name evidence="2" type="ORF">VC81_07835</name>
</gene>
<dbReference type="NCBIfam" id="TIGR01683">
    <property type="entry name" value="thiS"/>
    <property type="match status" value="1"/>
</dbReference>
<dbReference type="Proteomes" id="UP000033491">
    <property type="component" value="Unassembled WGS sequence"/>
</dbReference>
<accession>A0A0F3RS29</accession>